<evidence type="ECO:0000256" key="6">
    <source>
        <dbReference type="ARBA" id="ARBA00022840"/>
    </source>
</evidence>
<keyword evidence="3" id="KW-0808">Transferase</keyword>
<dbReference type="EMBL" id="SOFS01000046">
    <property type="protein sequence ID" value="TFC16553.1"/>
    <property type="molecule type" value="Genomic_DNA"/>
</dbReference>
<dbReference type="InterPro" id="IPR011009">
    <property type="entry name" value="Kinase-like_dom_sf"/>
</dbReference>
<evidence type="ECO:0000256" key="2">
    <source>
        <dbReference type="ARBA" id="ARBA00022527"/>
    </source>
</evidence>
<dbReference type="PANTHER" id="PTHR43289:SF6">
    <property type="entry name" value="SERINE_THREONINE-PROTEIN KINASE NEKL-3"/>
    <property type="match status" value="1"/>
</dbReference>
<comment type="caution">
    <text evidence="8">The sequence shown here is derived from an EMBL/GenBank/DDBJ whole genome shotgun (WGS) entry which is preliminary data.</text>
</comment>
<protein>
    <recommendedName>
        <fullName evidence="1">non-specific serine/threonine protein kinase</fullName>
        <ecNumber evidence="1">2.7.11.1</ecNumber>
    </recommendedName>
</protein>
<dbReference type="PROSITE" id="PS50011">
    <property type="entry name" value="PROTEIN_KINASE_DOM"/>
    <property type="match status" value="1"/>
</dbReference>
<dbReference type="EC" id="2.7.11.1" evidence="1"/>
<name>A0ABY2IKC5_9MICO</name>
<dbReference type="PROSITE" id="PS00108">
    <property type="entry name" value="PROTEIN_KINASE_ST"/>
    <property type="match status" value="1"/>
</dbReference>
<keyword evidence="2 8" id="KW-0723">Serine/threonine-protein kinase</keyword>
<dbReference type="GO" id="GO:0004674">
    <property type="term" value="F:protein serine/threonine kinase activity"/>
    <property type="evidence" value="ECO:0007669"/>
    <property type="project" value="UniProtKB-KW"/>
</dbReference>
<keyword evidence="4" id="KW-0547">Nucleotide-binding</keyword>
<evidence type="ECO:0000256" key="3">
    <source>
        <dbReference type="ARBA" id="ARBA00022679"/>
    </source>
</evidence>
<keyword evidence="5 8" id="KW-0418">Kinase</keyword>
<sequence>MISSWSLSRNSRSNGDHVSYTSIRRLGAGSFGEVWLEFDDALGRQCATKYLNAAGLTPGADVHAEAQAMVIAQHPNVVAVYSADEVRGAPVIRMEYLPNGSVEDKYHGAAVAVGDAVRLIEEACRGVEHLHACGLLHRDIKPANLMLDENGVAKVSDFGLSCQRGATEGVPPWNYMVHLPPEAVGTAGGITTPVGDVYGLGITAFRLLNGDSMFKQSFVSTAELLAAIAAGTYPVRNRWLPQIHPALRKTIRKALNVKPGERYQSAADFRHALEKARPLVSWAQGDHAHSWDGFSPRNGTSWRAECLPSRGADRFTLERRLSGRNWRNVGSDSKVFASSGEALNYAEQVLGRLAATGS</sequence>
<reference evidence="8 9" key="1">
    <citation type="submission" date="2019-03" db="EMBL/GenBank/DDBJ databases">
        <title>Genomics of glacier-inhabiting Cryobacterium strains.</title>
        <authorList>
            <person name="Liu Q."/>
            <person name="Xin Y.-H."/>
        </authorList>
    </citation>
    <scope>NUCLEOTIDE SEQUENCE [LARGE SCALE GENOMIC DNA]</scope>
    <source>
        <strain evidence="8 9">MDB1-5</strain>
    </source>
</reference>
<evidence type="ECO:0000259" key="7">
    <source>
        <dbReference type="PROSITE" id="PS50011"/>
    </source>
</evidence>
<evidence type="ECO:0000313" key="9">
    <source>
        <dbReference type="Proteomes" id="UP000297604"/>
    </source>
</evidence>
<dbReference type="Gene3D" id="1.10.510.10">
    <property type="entry name" value="Transferase(Phosphotransferase) domain 1"/>
    <property type="match status" value="1"/>
</dbReference>
<dbReference type="PANTHER" id="PTHR43289">
    <property type="entry name" value="MITOGEN-ACTIVATED PROTEIN KINASE KINASE KINASE 20-RELATED"/>
    <property type="match status" value="1"/>
</dbReference>
<proteinExistence type="predicted"/>
<dbReference type="CDD" id="cd14014">
    <property type="entry name" value="STKc_PknB_like"/>
    <property type="match status" value="1"/>
</dbReference>
<dbReference type="InterPro" id="IPR000719">
    <property type="entry name" value="Prot_kinase_dom"/>
</dbReference>
<dbReference type="InterPro" id="IPR008271">
    <property type="entry name" value="Ser/Thr_kinase_AS"/>
</dbReference>
<dbReference type="Proteomes" id="UP000297604">
    <property type="component" value="Unassembled WGS sequence"/>
</dbReference>
<keyword evidence="6" id="KW-0067">ATP-binding</keyword>
<accession>A0ABY2IKC5</accession>
<dbReference type="SUPFAM" id="SSF56112">
    <property type="entry name" value="Protein kinase-like (PK-like)"/>
    <property type="match status" value="1"/>
</dbReference>
<evidence type="ECO:0000256" key="1">
    <source>
        <dbReference type="ARBA" id="ARBA00012513"/>
    </source>
</evidence>
<dbReference type="Pfam" id="PF00069">
    <property type="entry name" value="Pkinase"/>
    <property type="match status" value="1"/>
</dbReference>
<organism evidence="8 9">
    <name type="scientific">Cryobacterium glucosi</name>
    <dbReference type="NCBI Taxonomy" id="1259175"/>
    <lineage>
        <taxon>Bacteria</taxon>
        <taxon>Bacillati</taxon>
        <taxon>Actinomycetota</taxon>
        <taxon>Actinomycetes</taxon>
        <taxon>Micrococcales</taxon>
        <taxon>Microbacteriaceae</taxon>
        <taxon>Cryobacterium</taxon>
    </lineage>
</organism>
<evidence type="ECO:0000256" key="5">
    <source>
        <dbReference type="ARBA" id="ARBA00022777"/>
    </source>
</evidence>
<dbReference type="SMART" id="SM00220">
    <property type="entry name" value="S_TKc"/>
    <property type="match status" value="1"/>
</dbReference>
<feature type="domain" description="Protein kinase" evidence="7">
    <location>
        <begin position="20"/>
        <end position="274"/>
    </location>
</feature>
<gene>
    <name evidence="8" type="ORF">E3O46_18045</name>
</gene>
<evidence type="ECO:0000256" key="4">
    <source>
        <dbReference type="ARBA" id="ARBA00022741"/>
    </source>
</evidence>
<keyword evidence="9" id="KW-1185">Reference proteome</keyword>
<evidence type="ECO:0000313" key="8">
    <source>
        <dbReference type="EMBL" id="TFC16553.1"/>
    </source>
</evidence>